<keyword evidence="6 9" id="KW-1133">Transmembrane helix</keyword>
<accession>A0A1W0E7S4</accession>
<feature type="transmembrane region" description="Helical" evidence="9">
    <location>
        <begin position="25"/>
        <end position="45"/>
    </location>
</feature>
<dbReference type="GO" id="GO:0005787">
    <property type="term" value="C:signal peptidase complex"/>
    <property type="evidence" value="ECO:0007669"/>
    <property type="project" value="InterPro"/>
</dbReference>
<evidence type="ECO:0000313" key="11">
    <source>
        <dbReference type="EMBL" id="OQS55314.1"/>
    </source>
</evidence>
<gene>
    <name evidence="10" type="primary">SPCS1</name>
    <name evidence="11" type="ORF">EHP00_2705</name>
    <name evidence="10" type="ORF">EHP00_776</name>
</gene>
<dbReference type="VEuPathDB" id="MicrosporidiaDB:EHP00_2705"/>
<keyword evidence="4 9" id="KW-0812">Transmembrane</keyword>
<dbReference type="EMBL" id="MNPJ01000018">
    <property type="protein sequence ID" value="OQS54689.1"/>
    <property type="molecule type" value="Genomic_DNA"/>
</dbReference>
<dbReference type="PANTHER" id="PTHR13202:SF0">
    <property type="entry name" value="SIGNAL PEPTIDASE COMPLEX SUBUNIT 1"/>
    <property type="match status" value="1"/>
</dbReference>
<evidence type="ECO:0000256" key="4">
    <source>
        <dbReference type="ARBA" id="ARBA00022692"/>
    </source>
</evidence>
<dbReference type="Proteomes" id="UP000192758">
    <property type="component" value="Unassembled WGS sequence"/>
</dbReference>
<evidence type="ECO:0000256" key="7">
    <source>
        <dbReference type="ARBA" id="ARBA00023136"/>
    </source>
</evidence>
<evidence type="ECO:0000256" key="6">
    <source>
        <dbReference type="ARBA" id="ARBA00022989"/>
    </source>
</evidence>
<feature type="transmembrane region" description="Helical" evidence="9">
    <location>
        <begin position="51"/>
        <end position="74"/>
    </location>
</feature>
<evidence type="ECO:0000256" key="9">
    <source>
        <dbReference type="SAM" id="Phobius"/>
    </source>
</evidence>
<reference evidence="11 12" key="1">
    <citation type="journal article" date="2017" name="Environ. Microbiol.">
        <title>Decay of the glycolytic pathway and adaptation to intranuclear parasitism within Enterocytozoonidae microsporidia.</title>
        <authorList>
            <person name="Wiredu Boakye D."/>
            <person name="Jaroenlak P."/>
            <person name="Prachumwat A."/>
            <person name="Williams T.A."/>
            <person name="Bateman K.S."/>
            <person name="Itsathitphaisarn O."/>
            <person name="Sritunyalucksana K."/>
            <person name="Paszkiewicz K.H."/>
            <person name="Moore K.A."/>
            <person name="Stentiford G.D."/>
            <person name="Williams B.A."/>
        </authorList>
    </citation>
    <scope>NUCLEOTIDE SEQUENCE [LARGE SCALE GENOMIC DNA]</scope>
    <source>
        <strain evidence="11 12">TH1</strain>
    </source>
</reference>
<comment type="function">
    <text evidence="8">Component of the signal peptidase complex (SPC) which catalyzes the cleavage of N-terminal signal sequences from nascent proteins as they are translocated into the lumen of the endoplasmic reticulum. Dispensable for SPC enzymatic activity.</text>
</comment>
<sequence>MKDILKRLLNYIDPVIDYQGQHLNFLLMHGIFICGFLIAFTTGIILNDLKYTLYVAIVVIILNAFITLPGWGFYRRNPMKFKKAKKDSKKEELLNKNK</sequence>
<comment type="caution">
    <text evidence="11">The sequence shown here is derived from an EMBL/GenBank/DDBJ whole genome shotgun (WGS) entry which is preliminary data.</text>
</comment>
<proteinExistence type="inferred from homology"/>
<comment type="subcellular location">
    <subcellularLocation>
        <location evidence="1">Endoplasmic reticulum membrane</location>
        <topology evidence="1">Multi-pass membrane protein</topology>
    </subcellularLocation>
</comment>
<dbReference type="GO" id="GO:0045047">
    <property type="term" value="P:protein targeting to ER"/>
    <property type="evidence" value="ECO:0007669"/>
    <property type="project" value="TreeGrafter"/>
</dbReference>
<evidence type="ECO:0000256" key="5">
    <source>
        <dbReference type="ARBA" id="ARBA00022824"/>
    </source>
</evidence>
<organism evidence="11 12">
    <name type="scientific">Ecytonucleospora hepatopenaei</name>
    <dbReference type="NCBI Taxonomy" id="646526"/>
    <lineage>
        <taxon>Eukaryota</taxon>
        <taxon>Fungi</taxon>
        <taxon>Fungi incertae sedis</taxon>
        <taxon>Microsporidia</taxon>
        <taxon>Enterocytozoonidae</taxon>
        <taxon>Ecytonucleospora</taxon>
    </lineage>
</organism>
<evidence type="ECO:0000256" key="8">
    <source>
        <dbReference type="ARBA" id="ARBA00045204"/>
    </source>
</evidence>
<dbReference type="AlphaFoldDB" id="A0A1W0E7S4"/>
<protein>
    <recommendedName>
        <fullName evidence="3">Signal peptidase complex subunit 1</fullName>
    </recommendedName>
</protein>
<dbReference type="STRING" id="646526.A0A1W0E7S4"/>
<comment type="similarity">
    <text evidence="2">Belongs to the SPCS1 family.</text>
</comment>
<dbReference type="PANTHER" id="PTHR13202">
    <property type="entry name" value="MICROSOMAL SIGNAL PEPTIDASE 12 KDA SUBUNIT"/>
    <property type="match status" value="1"/>
</dbReference>
<evidence type="ECO:0000256" key="2">
    <source>
        <dbReference type="ARBA" id="ARBA00005245"/>
    </source>
</evidence>
<dbReference type="Pfam" id="PF06645">
    <property type="entry name" value="SPC12"/>
    <property type="match status" value="1"/>
</dbReference>
<evidence type="ECO:0000313" key="12">
    <source>
        <dbReference type="Proteomes" id="UP000192758"/>
    </source>
</evidence>
<dbReference type="GO" id="GO:0006465">
    <property type="term" value="P:signal peptide processing"/>
    <property type="evidence" value="ECO:0007669"/>
    <property type="project" value="InterPro"/>
</dbReference>
<keyword evidence="12" id="KW-1185">Reference proteome</keyword>
<evidence type="ECO:0000256" key="1">
    <source>
        <dbReference type="ARBA" id="ARBA00004477"/>
    </source>
</evidence>
<name>A0A1W0E7S4_9MICR</name>
<dbReference type="InterPro" id="IPR009542">
    <property type="entry name" value="Spc1/SPCS1"/>
</dbReference>
<evidence type="ECO:0000256" key="3">
    <source>
        <dbReference type="ARBA" id="ARBA00017059"/>
    </source>
</evidence>
<dbReference type="VEuPathDB" id="MicrosporidiaDB:EHP00_776"/>
<dbReference type="OrthoDB" id="263893at2759"/>
<evidence type="ECO:0000313" key="10">
    <source>
        <dbReference type="EMBL" id="OQS54689.1"/>
    </source>
</evidence>
<dbReference type="EMBL" id="MNPJ01000011">
    <property type="protein sequence ID" value="OQS55314.1"/>
    <property type="molecule type" value="Genomic_DNA"/>
</dbReference>
<keyword evidence="5" id="KW-0256">Endoplasmic reticulum</keyword>
<keyword evidence="7 9" id="KW-0472">Membrane</keyword>